<name>M4Z528_9BRAD</name>
<protein>
    <submittedName>
        <fullName evidence="1">Uncharacterized protein</fullName>
    </submittedName>
</protein>
<accession>M4Z528</accession>
<gene>
    <name evidence="1" type="ORF">S58_25420</name>
</gene>
<dbReference type="HOGENOM" id="CLU_739395_0_0_5"/>
<organism evidence="1 2">
    <name type="scientific">Bradyrhizobium oligotrophicum S58</name>
    <dbReference type="NCBI Taxonomy" id="1245469"/>
    <lineage>
        <taxon>Bacteria</taxon>
        <taxon>Pseudomonadati</taxon>
        <taxon>Pseudomonadota</taxon>
        <taxon>Alphaproteobacteria</taxon>
        <taxon>Hyphomicrobiales</taxon>
        <taxon>Nitrobacteraceae</taxon>
        <taxon>Bradyrhizobium</taxon>
    </lineage>
</organism>
<reference evidence="1 2" key="1">
    <citation type="journal article" date="2013" name="Appl. Environ. Microbiol.">
        <title>Genome analysis suggests that the soil oligotrophic bacterium Agromonas oligotrophica (Bradyrhizobium oligotrophicum) is a nitrogen-fixing symbiont of Aeschynomene indica.</title>
        <authorList>
            <person name="Okubo T."/>
            <person name="Fukushima S."/>
            <person name="Itakura M."/>
            <person name="Oshima K."/>
            <person name="Longtonglang A."/>
            <person name="Teaumroong N."/>
            <person name="Mitsui H."/>
            <person name="Hattori M."/>
            <person name="Hattori R."/>
            <person name="Hattori T."/>
            <person name="Minamisawa K."/>
        </authorList>
    </citation>
    <scope>NUCLEOTIDE SEQUENCE [LARGE SCALE GENOMIC DNA]</scope>
    <source>
        <strain evidence="1 2">S58</strain>
    </source>
</reference>
<proteinExistence type="predicted"/>
<dbReference type="PATRIC" id="fig|1245469.3.peg.2606"/>
<evidence type="ECO:0000313" key="1">
    <source>
        <dbReference type="EMBL" id="BAM88548.1"/>
    </source>
</evidence>
<dbReference type="EMBL" id="AP012603">
    <property type="protein sequence ID" value="BAM88548.1"/>
    <property type="molecule type" value="Genomic_DNA"/>
</dbReference>
<dbReference type="AlphaFoldDB" id="M4Z528"/>
<dbReference type="Proteomes" id="UP000011841">
    <property type="component" value="Chromosome"/>
</dbReference>
<keyword evidence="2" id="KW-1185">Reference proteome</keyword>
<sequence length="356" mass="39805">MASATEQPFLPGPDIPDYVASVRIKLSHGPVVNEVRTYHGGWTRVDGGVDRNAYRSTSYFGPEGLIITFARDPSEREGHDWLHVMRGSGSAHLIRWGQNPFKTSDSEVVAGESCEVWNLSQAFLSSRARRLSCITPDGIELWSRVENDFTPGNSFEITSLERTRVERDAVRLPDGKLDLNSWLTTPPPENPPDPPGDVTVILQSTTVDIPFGVRTRTIRRHFPWTSTEDVKANSERTISFKNELQRLNIVFESDAAGQPIRLSIQKALRTFSYSSPPDSGHSEILGEACTIHQETGRESYSYDCVTADGLPLKAIETDLHERNNLVAVKLDRSPLALDVVMPPPELFRRRTWGIPD</sequence>
<dbReference type="KEGG" id="aol:S58_25420"/>
<dbReference type="eggNOG" id="ENOG5033XSK">
    <property type="taxonomic scope" value="Bacteria"/>
</dbReference>
<evidence type="ECO:0000313" key="2">
    <source>
        <dbReference type="Proteomes" id="UP000011841"/>
    </source>
</evidence>